<dbReference type="Proteomes" id="UP000274661">
    <property type="component" value="Unassembled WGS sequence"/>
</dbReference>
<dbReference type="Pfam" id="PF13975">
    <property type="entry name" value="gag-asp_proteas"/>
    <property type="match status" value="1"/>
</dbReference>
<dbReference type="InterPro" id="IPR011969">
    <property type="entry name" value="Clan_AA_Asp_peptidase_C"/>
</dbReference>
<dbReference type="EMBL" id="RWJF01000001">
    <property type="protein sequence ID" value="RST31100.1"/>
    <property type="molecule type" value="Genomic_DNA"/>
</dbReference>
<evidence type="ECO:0000256" key="1">
    <source>
        <dbReference type="SAM" id="Phobius"/>
    </source>
</evidence>
<keyword evidence="2" id="KW-0645">Protease</keyword>
<reference evidence="2 3" key="1">
    <citation type="submission" date="2018-12" db="EMBL/GenBank/DDBJ databases">
        <title>Sphingomonas sp. HMF7854 Genome sequencing and assembly.</title>
        <authorList>
            <person name="Cha I."/>
            <person name="Kang H."/>
            <person name="Kim H."/>
            <person name="Kang J."/>
            <person name="Joh K."/>
        </authorList>
    </citation>
    <scope>NUCLEOTIDE SEQUENCE [LARGE SCALE GENOMIC DNA]</scope>
    <source>
        <strain evidence="2 3">HMF7854</strain>
    </source>
</reference>
<keyword evidence="1" id="KW-0472">Membrane</keyword>
<accession>A0A3S0EMQ8</accession>
<feature type="transmembrane region" description="Helical" evidence="1">
    <location>
        <begin position="37"/>
        <end position="53"/>
    </location>
</feature>
<protein>
    <submittedName>
        <fullName evidence="2">TIGR02281 family clan AA aspartic protease</fullName>
        <ecNumber evidence="2">3.4.23.-</ecNumber>
    </submittedName>
</protein>
<dbReference type="GO" id="GO:0004190">
    <property type="term" value="F:aspartic-type endopeptidase activity"/>
    <property type="evidence" value="ECO:0007669"/>
    <property type="project" value="InterPro"/>
</dbReference>
<dbReference type="InterPro" id="IPR001969">
    <property type="entry name" value="Aspartic_peptidase_AS"/>
</dbReference>
<dbReference type="SUPFAM" id="SSF50630">
    <property type="entry name" value="Acid proteases"/>
    <property type="match status" value="1"/>
</dbReference>
<dbReference type="PROSITE" id="PS00141">
    <property type="entry name" value="ASP_PROTEASE"/>
    <property type="match status" value="1"/>
</dbReference>
<dbReference type="EC" id="3.4.23.-" evidence="2"/>
<keyword evidence="1" id="KW-0812">Transmembrane</keyword>
<gene>
    <name evidence="2" type="ORF">HMF7854_09815</name>
</gene>
<dbReference type="RefSeq" id="WP_126718933.1">
    <property type="nucleotide sequence ID" value="NZ_RWJF01000001.1"/>
</dbReference>
<dbReference type="Gene3D" id="2.40.70.10">
    <property type="entry name" value="Acid Proteases"/>
    <property type="match status" value="1"/>
</dbReference>
<dbReference type="AlphaFoldDB" id="A0A3S0EMQ8"/>
<organism evidence="2 3">
    <name type="scientific">Sphingomonas ginkgonis</name>
    <dbReference type="NCBI Taxonomy" id="2315330"/>
    <lineage>
        <taxon>Bacteria</taxon>
        <taxon>Pseudomonadati</taxon>
        <taxon>Pseudomonadota</taxon>
        <taxon>Alphaproteobacteria</taxon>
        <taxon>Sphingomonadales</taxon>
        <taxon>Sphingomonadaceae</taxon>
        <taxon>Sphingomonas</taxon>
    </lineage>
</organism>
<dbReference type="CDD" id="cd05483">
    <property type="entry name" value="retropepsin_like_bacteria"/>
    <property type="match status" value="1"/>
</dbReference>
<sequence>MNDDAAPRAVYLLIIIVMIASSLAARRLPLRETAKMALAWVAIFGVVFALFVFRDDFSTLGARLRAEVTGAPVECAGTLRIPRSEDGHYWVEASVNGERGRFLVDSGATITTISPQLARSAGIARSGPGSMVETANGAAMVDQATADRFALGSIERTDFPVNVSRSDGVNVVGMNFLTRLSGWGVEGTTLVLRP</sequence>
<evidence type="ECO:0000313" key="2">
    <source>
        <dbReference type="EMBL" id="RST31100.1"/>
    </source>
</evidence>
<dbReference type="InterPro" id="IPR034122">
    <property type="entry name" value="Retropepsin-like_bacterial"/>
</dbReference>
<dbReference type="GO" id="GO:0006508">
    <property type="term" value="P:proteolysis"/>
    <property type="evidence" value="ECO:0007669"/>
    <property type="project" value="UniProtKB-KW"/>
</dbReference>
<keyword evidence="1" id="KW-1133">Transmembrane helix</keyword>
<proteinExistence type="predicted"/>
<name>A0A3S0EMQ8_9SPHN</name>
<dbReference type="NCBIfam" id="TIGR02281">
    <property type="entry name" value="clan_AA_DTGA"/>
    <property type="match status" value="1"/>
</dbReference>
<comment type="caution">
    <text evidence="2">The sequence shown here is derived from an EMBL/GenBank/DDBJ whole genome shotgun (WGS) entry which is preliminary data.</text>
</comment>
<dbReference type="OrthoDB" id="7595324at2"/>
<keyword evidence="2" id="KW-0378">Hydrolase</keyword>
<dbReference type="InterPro" id="IPR021109">
    <property type="entry name" value="Peptidase_aspartic_dom_sf"/>
</dbReference>
<evidence type="ECO:0000313" key="3">
    <source>
        <dbReference type="Proteomes" id="UP000274661"/>
    </source>
</evidence>
<feature type="transmembrane region" description="Helical" evidence="1">
    <location>
        <begin position="6"/>
        <end position="25"/>
    </location>
</feature>
<keyword evidence="3" id="KW-1185">Reference proteome</keyword>